<dbReference type="PANTHER" id="PTHR10869">
    <property type="entry name" value="PROLYL 4-HYDROXYLASE ALPHA SUBUNIT"/>
    <property type="match status" value="1"/>
</dbReference>
<proteinExistence type="predicted"/>
<dbReference type="GO" id="GO:0004656">
    <property type="term" value="F:procollagen-proline 4-dioxygenase activity"/>
    <property type="evidence" value="ECO:0007669"/>
    <property type="project" value="TreeGrafter"/>
</dbReference>
<protein>
    <recommendedName>
        <fullName evidence="7">Prolyl 4-hydroxylase alpha subunit domain-containing protein</fullName>
    </recommendedName>
</protein>
<feature type="domain" description="Prolyl 4-hydroxylase alpha subunit" evidence="7">
    <location>
        <begin position="46"/>
        <end position="235"/>
    </location>
</feature>
<dbReference type="InterPro" id="IPR044862">
    <property type="entry name" value="Pro_4_hyd_alph_FE2OG_OXY"/>
</dbReference>
<keyword evidence="4" id="KW-0560">Oxidoreductase</keyword>
<dbReference type="PANTHER" id="PTHR10869:SF236">
    <property type="entry name" value="PROLYL 4-HYDROXYLASE ALPHA SUBUNIT DOMAIN-CONTAINING PROTEIN"/>
    <property type="match status" value="1"/>
</dbReference>
<dbReference type="Proteomes" id="UP001316803">
    <property type="component" value="Unassembled WGS sequence"/>
</dbReference>
<evidence type="ECO:0000256" key="5">
    <source>
        <dbReference type="ARBA" id="ARBA00023004"/>
    </source>
</evidence>
<sequence>MPPKQKSKAKVNNVPASAAKPTPPNWPQLKPVLAASDLTFEETLKDQILVVPNLLTTNLCKNYVTFLSTLSLTTTPGKPKRGEATRMNDRFQIEDPAFAQRLWEDTAVKDLVASYEDKSIWGGEVLGLNANIRIYRYRPGQFFDQHYDESNKVIGPGGVAGKTTWTLLIYLTACEGGETAFYPEAASRRDKQPDPVLVDPQVGSALLHRHFPECLLHEGKEVLNGEKWVLRSDLVVAR</sequence>
<dbReference type="FunFam" id="2.60.120.620:FF:000021">
    <property type="entry name" value="WGS project CABT00000000 data, contig 2.8"/>
    <property type="match status" value="1"/>
</dbReference>
<keyword evidence="3" id="KW-0223">Dioxygenase</keyword>
<name>A0AAN8ISB5_9EURO</name>
<evidence type="ECO:0000256" key="2">
    <source>
        <dbReference type="ARBA" id="ARBA00022723"/>
    </source>
</evidence>
<comment type="cofactor">
    <cofactor evidence="1">
        <name>L-ascorbate</name>
        <dbReference type="ChEBI" id="CHEBI:38290"/>
    </cofactor>
</comment>
<evidence type="ECO:0000313" key="9">
    <source>
        <dbReference type="Proteomes" id="UP001316803"/>
    </source>
</evidence>
<dbReference type="SMART" id="SM00702">
    <property type="entry name" value="P4Hc"/>
    <property type="match status" value="1"/>
</dbReference>
<dbReference type="GO" id="GO:0005506">
    <property type="term" value="F:iron ion binding"/>
    <property type="evidence" value="ECO:0007669"/>
    <property type="project" value="InterPro"/>
</dbReference>
<organism evidence="8 9">
    <name type="scientific">Knufia fluminis</name>
    <dbReference type="NCBI Taxonomy" id="191047"/>
    <lineage>
        <taxon>Eukaryota</taxon>
        <taxon>Fungi</taxon>
        <taxon>Dikarya</taxon>
        <taxon>Ascomycota</taxon>
        <taxon>Pezizomycotina</taxon>
        <taxon>Eurotiomycetes</taxon>
        <taxon>Chaetothyriomycetidae</taxon>
        <taxon>Chaetothyriales</taxon>
        <taxon>Trichomeriaceae</taxon>
        <taxon>Knufia</taxon>
    </lineage>
</organism>
<dbReference type="InterPro" id="IPR006620">
    <property type="entry name" value="Pro_4_hyd_alph"/>
</dbReference>
<evidence type="ECO:0000256" key="3">
    <source>
        <dbReference type="ARBA" id="ARBA00022964"/>
    </source>
</evidence>
<evidence type="ECO:0000256" key="4">
    <source>
        <dbReference type="ARBA" id="ARBA00023002"/>
    </source>
</evidence>
<dbReference type="AlphaFoldDB" id="A0AAN8ISB5"/>
<dbReference type="InterPro" id="IPR045054">
    <property type="entry name" value="P4HA-like"/>
</dbReference>
<gene>
    <name evidence="8" type="ORF">OHC33_001202</name>
</gene>
<feature type="region of interest" description="Disordered" evidence="6">
    <location>
        <begin position="1"/>
        <end position="26"/>
    </location>
</feature>
<keyword evidence="5" id="KW-0408">Iron</keyword>
<evidence type="ECO:0000313" key="8">
    <source>
        <dbReference type="EMBL" id="KAK5958012.1"/>
    </source>
</evidence>
<evidence type="ECO:0000256" key="6">
    <source>
        <dbReference type="SAM" id="MobiDB-lite"/>
    </source>
</evidence>
<accession>A0AAN8ISB5</accession>
<dbReference type="EMBL" id="JAKLMC020000002">
    <property type="protein sequence ID" value="KAK5958012.1"/>
    <property type="molecule type" value="Genomic_DNA"/>
</dbReference>
<evidence type="ECO:0000256" key="1">
    <source>
        <dbReference type="ARBA" id="ARBA00001961"/>
    </source>
</evidence>
<dbReference type="Gene3D" id="2.60.120.620">
    <property type="entry name" value="q2cbj1_9rhob like domain"/>
    <property type="match status" value="1"/>
</dbReference>
<dbReference type="GO" id="GO:0005783">
    <property type="term" value="C:endoplasmic reticulum"/>
    <property type="evidence" value="ECO:0007669"/>
    <property type="project" value="TreeGrafter"/>
</dbReference>
<evidence type="ECO:0000259" key="7">
    <source>
        <dbReference type="SMART" id="SM00702"/>
    </source>
</evidence>
<dbReference type="GO" id="GO:0031418">
    <property type="term" value="F:L-ascorbic acid binding"/>
    <property type="evidence" value="ECO:0007669"/>
    <property type="project" value="InterPro"/>
</dbReference>
<keyword evidence="2" id="KW-0479">Metal-binding</keyword>
<reference evidence="8 9" key="1">
    <citation type="submission" date="2022-12" db="EMBL/GenBank/DDBJ databases">
        <title>Genomic features and morphological characterization of a novel Knufia sp. strain isolated from spacecraft assembly facility.</title>
        <authorList>
            <person name="Teixeira M."/>
            <person name="Chander A.M."/>
            <person name="Stajich J.E."/>
            <person name="Venkateswaran K."/>
        </authorList>
    </citation>
    <scope>NUCLEOTIDE SEQUENCE [LARGE SCALE GENOMIC DNA]</scope>
    <source>
        <strain evidence="8 9">FJI-L2-BK-P2</strain>
    </source>
</reference>
<dbReference type="Pfam" id="PF13640">
    <property type="entry name" value="2OG-FeII_Oxy_3"/>
    <property type="match status" value="1"/>
</dbReference>
<comment type="caution">
    <text evidence="8">The sequence shown here is derived from an EMBL/GenBank/DDBJ whole genome shotgun (WGS) entry which is preliminary data.</text>
</comment>
<keyword evidence="9" id="KW-1185">Reference proteome</keyword>